<name>A0A3D9FEP0_9SPHN</name>
<accession>A0A3D9FEP0</accession>
<comment type="caution">
    <text evidence="2">The sequence shown here is derived from an EMBL/GenBank/DDBJ whole genome shotgun (WGS) entry which is preliminary data.</text>
</comment>
<proteinExistence type="predicted"/>
<gene>
    <name evidence="2" type="ORF">DFR46_0531</name>
</gene>
<evidence type="ECO:0000313" key="3">
    <source>
        <dbReference type="Proteomes" id="UP000256310"/>
    </source>
</evidence>
<keyword evidence="1" id="KW-0472">Membrane</keyword>
<feature type="transmembrane region" description="Helical" evidence="1">
    <location>
        <begin position="62"/>
        <end position="80"/>
    </location>
</feature>
<dbReference type="EMBL" id="QRDP01000004">
    <property type="protein sequence ID" value="RED15536.1"/>
    <property type="molecule type" value="Genomic_DNA"/>
</dbReference>
<reference evidence="2 3" key="1">
    <citation type="submission" date="2018-07" db="EMBL/GenBank/DDBJ databases">
        <title>Genomic Encyclopedia of Type Strains, Phase IV (KMG-IV): sequencing the most valuable type-strain genomes for metagenomic binning, comparative biology and taxonomic classification.</title>
        <authorList>
            <person name="Goeker M."/>
        </authorList>
    </citation>
    <scope>NUCLEOTIDE SEQUENCE [LARGE SCALE GENOMIC DNA]</scope>
    <source>
        <strain evidence="2 3">DSM 26725</strain>
    </source>
</reference>
<dbReference type="RefSeq" id="WP_116235044.1">
    <property type="nucleotide sequence ID" value="NZ_QRDP01000004.1"/>
</dbReference>
<keyword evidence="1" id="KW-0812">Transmembrane</keyword>
<keyword evidence="3" id="KW-1185">Reference proteome</keyword>
<evidence type="ECO:0000313" key="2">
    <source>
        <dbReference type="EMBL" id="RED15536.1"/>
    </source>
</evidence>
<sequence length="156" mass="16044">MTIKDSASKAGDTVRESYRATRARAGDAYETAAARSGALYASAREQAAIAGRRTADTVQGNPLAAVVGGLGIGMLIGALLPRTRRETELLGSYGSEITGRARDAADAVRAVGQEKLDELGFVKETARETAQKVMDGAKAAASEASAAAASKVRGED</sequence>
<evidence type="ECO:0000256" key="1">
    <source>
        <dbReference type="SAM" id="Phobius"/>
    </source>
</evidence>
<protein>
    <submittedName>
        <fullName evidence="2">ElaB/YqjD/DUF883 family membrane-anchored ribosome-binding protein</fullName>
    </submittedName>
</protein>
<dbReference type="AlphaFoldDB" id="A0A3D9FEP0"/>
<keyword evidence="1" id="KW-1133">Transmembrane helix</keyword>
<organism evidence="2 3">
    <name type="scientific">Parasphingopyxis lamellibrachiae</name>
    <dbReference type="NCBI Taxonomy" id="680125"/>
    <lineage>
        <taxon>Bacteria</taxon>
        <taxon>Pseudomonadati</taxon>
        <taxon>Pseudomonadota</taxon>
        <taxon>Alphaproteobacteria</taxon>
        <taxon>Sphingomonadales</taxon>
        <taxon>Sphingomonadaceae</taxon>
        <taxon>Parasphingopyxis</taxon>
    </lineage>
</organism>
<dbReference type="Proteomes" id="UP000256310">
    <property type="component" value="Unassembled WGS sequence"/>
</dbReference>